<dbReference type="EMBL" id="AGAY01000020">
    <property type="protein sequence ID" value="EGY53229.1"/>
    <property type="molecule type" value="Genomic_DNA"/>
</dbReference>
<dbReference type="STRING" id="1032488.HMPREF9371_0527"/>
<dbReference type="InterPro" id="IPR009492">
    <property type="entry name" value="TniQ"/>
</dbReference>
<accession>G4CFY8</accession>
<dbReference type="AlphaFoldDB" id="G4CFY8"/>
<dbReference type="Proteomes" id="UP000003019">
    <property type="component" value="Unassembled WGS sequence"/>
</dbReference>
<evidence type="ECO:0000313" key="2">
    <source>
        <dbReference type="EMBL" id="EGY53229.1"/>
    </source>
</evidence>
<name>G4CFY8_9NEIS</name>
<dbReference type="OrthoDB" id="9036115at2"/>
<organism evidence="2 3">
    <name type="scientific">Neisseria shayeganii 871</name>
    <dbReference type="NCBI Taxonomy" id="1032488"/>
    <lineage>
        <taxon>Bacteria</taxon>
        <taxon>Pseudomonadati</taxon>
        <taxon>Pseudomonadota</taxon>
        <taxon>Betaproteobacteria</taxon>
        <taxon>Neisseriales</taxon>
        <taxon>Neisseriaceae</taxon>
        <taxon>Neisseria</taxon>
    </lineage>
</organism>
<dbReference type="HOGENOM" id="CLU_059693_1_0_4"/>
<keyword evidence="3" id="KW-1185">Reference proteome</keyword>
<comment type="caution">
    <text evidence="2">The sequence shown here is derived from an EMBL/GenBank/DDBJ whole genome shotgun (WGS) entry which is preliminary data.</text>
</comment>
<gene>
    <name evidence="2" type="ORF">HMPREF9371_0527</name>
</gene>
<dbReference type="RefSeq" id="WP_009118221.1">
    <property type="nucleotide sequence ID" value="NZ_JH164926.1"/>
</dbReference>
<protein>
    <recommendedName>
        <fullName evidence="1">TniQ domain-containing protein</fullName>
    </recommendedName>
</protein>
<proteinExistence type="predicted"/>
<dbReference type="Pfam" id="PF06527">
    <property type="entry name" value="TniQ"/>
    <property type="match status" value="1"/>
</dbReference>
<evidence type="ECO:0000313" key="3">
    <source>
        <dbReference type="Proteomes" id="UP000003019"/>
    </source>
</evidence>
<feature type="domain" description="TniQ" evidence="1">
    <location>
        <begin position="4"/>
        <end position="143"/>
    </location>
</feature>
<evidence type="ECO:0000259" key="1">
    <source>
        <dbReference type="Pfam" id="PF06527"/>
    </source>
</evidence>
<reference evidence="2 3" key="1">
    <citation type="submission" date="2011-05" db="EMBL/GenBank/DDBJ databases">
        <authorList>
            <person name="Muzny D."/>
            <person name="Qin X."/>
            <person name="Deng J."/>
            <person name="Jiang H."/>
            <person name="Liu Y."/>
            <person name="Qu J."/>
            <person name="Song X.-Z."/>
            <person name="Zhang L."/>
            <person name="Thornton R."/>
            <person name="Coyle M."/>
            <person name="Francisco L."/>
            <person name="Jackson L."/>
            <person name="Javaid M."/>
            <person name="Korchina V."/>
            <person name="Kovar C."/>
            <person name="Mata R."/>
            <person name="Mathew T."/>
            <person name="Ngo R."/>
            <person name="Nguyen L."/>
            <person name="Nguyen N."/>
            <person name="Okwuonu G."/>
            <person name="Ongeri F."/>
            <person name="Pham C."/>
            <person name="Simmons D."/>
            <person name="Wilczek-Boney K."/>
            <person name="Hale W."/>
            <person name="Jakkamsetti A."/>
            <person name="Pham P."/>
            <person name="Ruth R."/>
            <person name="San Lucas F."/>
            <person name="Warren J."/>
            <person name="Zhang J."/>
            <person name="Zhao Z."/>
            <person name="Zhou C."/>
            <person name="Zhu D."/>
            <person name="Lee S."/>
            <person name="Bess C."/>
            <person name="Blankenburg K."/>
            <person name="Forbes L."/>
            <person name="Fu Q."/>
            <person name="Gubbala S."/>
            <person name="Hirani K."/>
            <person name="Jayaseelan J.C."/>
            <person name="Lara F."/>
            <person name="Munidasa M."/>
            <person name="Palculict T."/>
            <person name="Patil S."/>
            <person name="Pu L.-L."/>
            <person name="Saada N."/>
            <person name="Tang L."/>
            <person name="Weissenberger G."/>
            <person name="Zhu Y."/>
            <person name="Hemphill L."/>
            <person name="Shang Y."/>
            <person name="Youmans B."/>
            <person name="Ayvaz T."/>
            <person name="Ross M."/>
            <person name="Santibanez J."/>
            <person name="Aqrawi P."/>
            <person name="Gross S."/>
            <person name="Joshi V."/>
            <person name="Fowler G."/>
            <person name="Nazareth L."/>
            <person name="Reid J."/>
            <person name="Worley K."/>
            <person name="Petrosino J."/>
            <person name="Highlander S."/>
            <person name="Gibbs R."/>
        </authorList>
    </citation>
    <scope>NUCLEOTIDE SEQUENCE [LARGE SCALE GENOMIC DNA]</scope>
    <source>
        <strain evidence="2 3">871</strain>
    </source>
</reference>
<dbReference type="PATRIC" id="fig|1032488.3.peg.489"/>
<sequence>MKMRTPQIIPEESLSSWMVRISLLNACDMWTLSWKVWGQGRLLTSDFERNLPAERIHQLSEASGRPYAEVDALLLIHPVRQHTAALNTAGKIWPWMVPIGIRHRRRSVGQPFCPQCFQEGIPHLRREWRMAWATACNKHRILLQDCCPECGFLYSPTKLSGFEGTMAFCHHCGHDMRKNPVELAFSAIQRAVEENKLCCFGQKFDMPTWLLTLDNVVCLTRRATLAPAGYVSAMLQDLELLQLPEPSETGGTFELLPIRERHALLEAAACVIKQPMSNLIQAAQKNRVTKSTLRNVLHRDRSPVFIELYDQLPVSERSSISNIEYNSPRSEKAVMKKWARLERKIQRVIAS</sequence>